<evidence type="ECO:0008006" key="3">
    <source>
        <dbReference type="Google" id="ProtNLM"/>
    </source>
</evidence>
<reference evidence="1" key="1">
    <citation type="submission" date="2017-10" db="EMBL/GenBank/DDBJ databases">
        <title>Massilia psychrophilum sp. nov., a novel purple-pigmented bacterium isolated from Tianshan glacier, Xinjiang Municipality, China.</title>
        <authorList>
            <person name="Wang H."/>
        </authorList>
    </citation>
    <scope>NUCLEOTIDE SEQUENCE [LARGE SCALE GENOMIC DNA]</scope>
    <source>
        <strain evidence="1">B2</strain>
    </source>
</reference>
<gene>
    <name evidence="1" type="ORF">CR152_15950</name>
</gene>
<evidence type="ECO:0000313" key="2">
    <source>
        <dbReference type="Proteomes" id="UP000229897"/>
    </source>
</evidence>
<dbReference type="EMBL" id="CP024608">
    <property type="protein sequence ID" value="ATQ75852.1"/>
    <property type="molecule type" value="Genomic_DNA"/>
</dbReference>
<sequence length="556" mass="59989">MILSFRSTEFVDDAVRDNLATNTLEIKNTGWAWGQINDMENWYSKLVADGKLSGGFGVTGYSLGGHLATAFNLLHPGVAKEVVTFNGAGVGQVRTGDLTSAMKLFSEMRSNPALIDDRLKSSGAAVLYRTVKKNLANGTWKVEDALKNAESARSLELLMNPDSGGAETALAKDYAEIIIALKDIKEMKSAAERISKLTSGVNGPNGKPIGPVPVPEEKIEAETLDYRLAVQFSSKNSKSMWLIGGLIQAYNGKAYISAAGASPQFDVVADTSPSAVSNSQWHLGKNVPVFIEDQPLFRGGVVKSVVAASLDYMSIELLVNNYAFADFGDTHSLVLLVDSLSVQTTLLRLAAASEKEPAAAMIKSILVASSNLIKKDGDYAGSGQGLAEGDVLENVVNGLAAMFLGPEKSRELVASPDGNTWANLTFDKKNEAGYTGRDRFYEVLYAVTESAAYKKLVDSMHISKAETSYADAKTDFGALLSIVYLAPFALSVGVDHALAELQKVSPALAEKWNKDLQLLTKDRLHGDANFSDEYLSSRALLAEMKQYYNNKNVRYD</sequence>
<dbReference type="Proteomes" id="UP000229897">
    <property type="component" value="Chromosome"/>
</dbReference>
<dbReference type="KEGG" id="mass:CR152_15950"/>
<dbReference type="AlphaFoldDB" id="A0A2D2DLK3"/>
<evidence type="ECO:0000313" key="1">
    <source>
        <dbReference type="EMBL" id="ATQ75852.1"/>
    </source>
</evidence>
<organism evidence="1 2">
    <name type="scientific">Massilia violaceinigra</name>
    <dbReference type="NCBI Taxonomy" id="2045208"/>
    <lineage>
        <taxon>Bacteria</taxon>
        <taxon>Pseudomonadati</taxon>
        <taxon>Pseudomonadota</taxon>
        <taxon>Betaproteobacteria</taxon>
        <taxon>Burkholderiales</taxon>
        <taxon>Oxalobacteraceae</taxon>
        <taxon>Telluria group</taxon>
        <taxon>Massilia</taxon>
    </lineage>
</organism>
<protein>
    <recommendedName>
        <fullName evidence="3">Alpha/beta hydrolase</fullName>
    </recommendedName>
</protein>
<dbReference type="InterPro" id="IPR029058">
    <property type="entry name" value="AB_hydrolase_fold"/>
</dbReference>
<name>A0A2D2DLK3_9BURK</name>
<proteinExistence type="predicted"/>
<keyword evidence="2" id="KW-1185">Reference proteome</keyword>
<dbReference type="SUPFAM" id="SSF53474">
    <property type="entry name" value="alpha/beta-Hydrolases"/>
    <property type="match status" value="1"/>
</dbReference>
<accession>A0A2D2DLK3</accession>